<sequence>MSPPPALAVVLLVSWIVMVFAVTNAAGYHQWLAENLSTDAADENRG</sequence>
<evidence type="ECO:0000313" key="1">
    <source>
        <dbReference type="EMBL" id="MFC4245406.1"/>
    </source>
</evidence>
<accession>A0ABD5NTS2</accession>
<dbReference type="Proteomes" id="UP001595821">
    <property type="component" value="Unassembled WGS sequence"/>
</dbReference>
<dbReference type="RefSeq" id="WP_246975210.1">
    <property type="nucleotide sequence ID" value="NZ_CP095398.1"/>
</dbReference>
<gene>
    <name evidence="1" type="ORF">ACFOZ7_00045</name>
</gene>
<dbReference type="EMBL" id="JBHSDJ010000002">
    <property type="protein sequence ID" value="MFC4245406.1"/>
    <property type="molecule type" value="Genomic_DNA"/>
</dbReference>
<dbReference type="AlphaFoldDB" id="A0ABD5NTS2"/>
<protein>
    <submittedName>
        <fullName evidence="1">Uncharacterized protein</fullName>
    </submittedName>
</protein>
<evidence type="ECO:0000313" key="2">
    <source>
        <dbReference type="Proteomes" id="UP001595821"/>
    </source>
</evidence>
<comment type="caution">
    <text evidence="1">The sequence shown here is derived from an EMBL/GenBank/DDBJ whole genome shotgun (WGS) entry which is preliminary data.</text>
</comment>
<dbReference type="GeneID" id="71856208"/>
<reference evidence="1 2" key="1">
    <citation type="journal article" date="2014" name="Int. J. Syst. Evol. Microbiol.">
        <title>Complete genome sequence of Corynebacterium casei LMG S-19264T (=DSM 44701T), isolated from a smear-ripened cheese.</title>
        <authorList>
            <consortium name="US DOE Joint Genome Institute (JGI-PGF)"/>
            <person name="Walter F."/>
            <person name="Albersmeier A."/>
            <person name="Kalinowski J."/>
            <person name="Ruckert C."/>
        </authorList>
    </citation>
    <scope>NUCLEOTIDE SEQUENCE [LARGE SCALE GENOMIC DNA]</scope>
    <source>
        <strain evidence="1 2">IBRC-M 10912</strain>
    </source>
</reference>
<organism evidence="1 2">
    <name type="scientific">Natribaculum luteum</name>
    <dbReference type="NCBI Taxonomy" id="1586232"/>
    <lineage>
        <taxon>Archaea</taxon>
        <taxon>Methanobacteriati</taxon>
        <taxon>Methanobacteriota</taxon>
        <taxon>Stenosarchaea group</taxon>
        <taxon>Halobacteria</taxon>
        <taxon>Halobacteriales</taxon>
        <taxon>Natrialbaceae</taxon>
        <taxon>Natribaculum</taxon>
    </lineage>
</organism>
<name>A0ABD5NTS2_9EURY</name>
<proteinExistence type="predicted"/>